<name>A0A1I6IDY2_9EURY</name>
<dbReference type="AlphaFoldDB" id="A0A1I6IDY2"/>
<reference evidence="3" key="1">
    <citation type="submission" date="2016-10" db="EMBL/GenBank/DDBJ databases">
        <authorList>
            <person name="Varghese N."/>
            <person name="Submissions S."/>
        </authorList>
    </citation>
    <scope>NUCLEOTIDE SEQUENCE [LARGE SCALE GENOMIC DNA]</scope>
    <source>
        <strain evidence="3">CGMCC 1.8711</strain>
    </source>
</reference>
<dbReference type="PANTHER" id="PTHR42695">
    <property type="entry name" value="GLUTAMINE AMIDOTRANSFERASE YLR126C-RELATED"/>
    <property type="match status" value="1"/>
</dbReference>
<dbReference type="STRING" id="555875.SAMN04488124_3114"/>
<dbReference type="PROSITE" id="PS51273">
    <property type="entry name" value="GATASE_TYPE_1"/>
    <property type="match status" value="1"/>
</dbReference>
<dbReference type="EMBL" id="FOYS01000005">
    <property type="protein sequence ID" value="SFR64911.1"/>
    <property type="molecule type" value="Genomic_DNA"/>
</dbReference>
<dbReference type="RefSeq" id="WP_245758388.1">
    <property type="nucleotide sequence ID" value="NZ_FOYS01000005.1"/>
</dbReference>
<dbReference type="Proteomes" id="UP000243250">
    <property type="component" value="Unassembled WGS sequence"/>
</dbReference>
<dbReference type="GO" id="GO:0005829">
    <property type="term" value="C:cytosol"/>
    <property type="evidence" value="ECO:0007669"/>
    <property type="project" value="TreeGrafter"/>
</dbReference>
<evidence type="ECO:0000313" key="2">
    <source>
        <dbReference type="EMBL" id="SFR64911.1"/>
    </source>
</evidence>
<dbReference type="InterPro" id="IPR017926">
    <property type="entry name" value="GATASE"/>
</dbReference>
<sequence length="210" mass="23212">MILVVDNAVEGGYMAGEVARLLPGDDVETYNYPNRETDPSFEDVDGVVVGGSGAGVYDEPDQPWITRQKEFVRNVVDAGVPLLGICFGHQLVNEMYGGTVVDSGVSRGELVEAEFAEIPLFEGVAGVVPVLHSDVVTEPGQGMDVVGTTGYNDAFATTHREHDVWTVQYHPEFTPEIVPEYRDHWEENEHSFEESTATRTLENFARFCRE</sequence>
<dbReference type="SUPFAM" id="SSF52317">
    <property type="entry name" value="Class I glutamine amidotransferase-like"/>
    <property type="match status" value="1"/>
</dbReference>
<protein>
    <submittedName>
        <fullName evidence="2">GMP synthase (Glutamine-hydrolysing)</fullName>
    </submittedName>
</protein>
<keyword evidence="3" id="KW-1185">Reference proteome</keyword>
<dbReference type="PANTHER" id="PTHR42695:SF5">
    <property type="entry name" value="GLUTAMINE AMIDOTRANSFERASE YLR126C-RELATED"/>
    <property type="match status" value="1"/>
</dbReference>
<proteinExistence type="predicted"/>
<dbReference type="InterPro" id="IPR044992">
    <property type="entry name" value="ChyE-like"/>
</dbReference>
<dbReference type="Pfam" id="PF00117">
    <property type="entry name" value="GATase"/>
    <property type="match status" value="1"/>
</dbReference>
<dbReference type="InterPro" id="IPR029062">
    <property type="entry name" value="Class_I_gatase-like"/>
</dbReference>
<evidence type="ECO:0000313" key="3">
    <source>
        <dbReference type="Proteomes" id="UP000243250"/>
    </source>
</evidence>
<feature type="domain" description="Glutamine amidotransferase" evidence="1">
    <location>
        <begin position="28"/>
        <end position="175"/>
    </location>
</feature>
<dbReference type="Gene3D" id="3.40.50.880">
    <property type="match status" value="1"/>
</dbReference>
<gene>
    <name evidence="2" type="ORF">SAMN04488124_3114</name>
</gene>
<evidence type="ECO:0000259" key="1">
    <source>
        <dbReference type="Pfam" id="PF00117"/>
    </source>
</evidence>
<organism evidence="2 3">
    <name type="scientific">Halogeometricum limi</name>
    <dbReference type="NCBI Taxonomy" id="555875"/>
    <lineage>
        <taxon>Archaea</taxon>
        <taxon>Methanobacteriati</taxon>
        <taxon>Methanobacteriota</taxon>
        <taxon>Stenosarchaea group</taxon>
        <taxon>Halobacteria</taxon>
        <taxon>Halobacteriales</taxon>
        <taxon>Haloferacaceae</taxon>
        <taxon>Halogeometricum</taxon>
    </lineage>
</organism>
<accession>A0A1I6IDY2</accession>